<protein>
    <submittedName>
        <fullName evidence="2">Uncharacterized protein</fullName>
    </submittedName>
</protein>
<keyword evidence="1" id="KW-1133">Transmembrane helix</keyword>
<dbReference type="GO" id="GO:0015627">
    <property type="term" value="C:type II protein secretion system complex"/>
    <property type="evidence" value="ECO:0007669"/>
    <property type="project" value="TreeGrafter"/>
</dbReference>
<evidence type="ECO:0000313" key="2">
    <source>
        <dbReference type="EMBL" id="OIO12959.1"/>
    </source>
</evidence>
<dbReference type="GO" id="GO:0015628">
    <property type="term" value="P:protein secretion by the type II secretion system"/>
    <property type="evidence" value="ECO:0007669"/>
    <property type="project" value="TreeGrafter"/>
</dbReference>
<accession>A0A1J4TS66</accession>
<evidence type="ECO:0000256" key="1">
    <source>
        <dbReference type="SAM" id="Phobius"/>
    </source>
</evidence>
<dbReference type="EMBL" id="MNUY01000074">
    <property type="protein sequence ID" value="OIO12959.1"/>
    <property type="molecule type" value="Genomic_DNA"/>
</dbReference>
<gene>
    <name evidence="2" type="ORF">AUJ73_04690</name>
</gene>
<evidence type="ECO:0000313" key="3">
    <source>
        <dbReference type="Proteomes" id="UP000183120"/>
    </source>
</evidence>
<feature type="transmembrane region" description="Helical" evidence="1">
    <location>
        <begin position="27"/>
        <end position="47"/>
    </location>
</feature>
<dbReference type="AlphaFoldDB" id="A0A1J4TS66"/>
<dbReference type="STRING" id="1805209.AUJ73_04690"/>
<dbReference type="PANTHER" id="PTHR21180">
    <property type="entry name" value="ENDONUCLEASE/EXONUCLEASE/PHOSPHATASE FAMILY DOMAIN-CONTAINING PROTEIN 1"/>
    <property type="match status" value="1"/>
</dbReference>
<dbReference type="PANTHER" id="PTHR21180:SF32">
    <property type="entry name" value="ENDONUCLEASE_EXONUCLEASE_PHOSPHATASE FAMILY DOMAIN-CONTAINING PROTEIN 1"/>
    <property type="match status" value="1"/>
</dbReference>
<dbReference type="Gene3D" id="1.10.150.320">
    <property type="entry name" value="Photosystem II 12 kDa extrinsic protein"/>
    <property type="match status" value="1"/>
</dbReference>
<organism evidence="2 3">
    <name type="scientific">Candidatus Gottesmanbacteria bacterium CG1_02_37_22</name>
    <dbReference type="NCBI Taxonomy" id="1805209"/>
    <lineage>
        <taxon>Bacteria</taxon>
        <taxon>Candidatus Gottesmaniibacteriota</taxon>
    </lineage>
</organism>
<sequence length="219" mass="23851">MNSEEFILEADGRDKDKYLHIFRRYKIPLIVSVLGILFLAVAIVLLVKEKVTSPSPVAFISESSSSASVKIMIDVEGAVVKPGVYSMDKEDRINDVLVLAGGLSKDADRDWVTKYLNRAAKLIDGGKIYIPSVKENNGTKLQIPNTKLQTQQSNLGVTEGAVNINLASQKELESLPGVGEVTAGKIISGRPYSSIDDLKTKKVVGNALFEKIKNLITAY</sequence>
<proteinExistence type="predicted"/>
<keyword evidence="1" id="KW-0812">Transmembrane</keyword>
<dbReference type="Pfam" id="PF12836">
    <property type="entry name" value="HHH_3"/>
    <property type="match status" value="1"/>
</dbReference>
<comment type="caution">
    <text evidence="2">The sequence shown here is derived from an EMBL/GenBank/DDBJ whole genome shotgun (WGS) entry which is preliminary data.</text>
</comment>
<dbReference type="InterPro" id="IPR051675">
    <property type="entry name" value="Endo/Exo/Phosphatase_dom_1"/>
</dbReference>
<name>A0A1J4TS66_9BACT</name>
<keyword evidence="1" id="KW-0472">Membrane</keyword>
<dbReference type="SUPFAM" id="SSF81585">
    <property type="entry name" value="PsbU/PolX domain-like"/>
    <property type="match status" value="1"/>
</dbReference>
<reference evidence="2 3" key="1">
    <citation type="journal article" date="2016" name="Environ. Microbiol.">
        <title>Genomic resolution of a cold subsurface aquifer community provides metabolic insights for novel microbes adapted to high CO concentrations.</title>
        <authorList>
            <person name="Probst A.J."/>
            <person name="Castelle C.J."/>
            <person name="Singh A."/>
            <person name="Brown C.T."/>
            <person name="Anantharaman K."/>
            <person name="Sharon I."/>
            <person name="Hug L.A."/>
            <person name="Burstein D."/>
            <person name="Emerson J.B."/>
            <person name="Thomas B.C."/>
            <person name="Banfield J.F."/>
        </authorList>
    </citation>
    <scope>NUCLEOTIDE SEQUENCE [LARGE SCALE GENOMIC DNA]</scope>
    <source>
        <strain evidence="2">CG1_02_37_22</strain>
    </source>
</reference>
<dbReference type="Proteomes" id="UP000183120">
    <property type="component" value="Unassembled WGS sequence"/>
</dbReference>